<accession>A0A9N9IVR9</accession>
<dbReference type="PANTHER" id="PTHR44845:SF1">
    <property type="entry name" value="L-2-AMINOADIPATE REDUCTASE"/>
    <property type="match status" value="1"/>
</dbReference>
<dbReference type="Proteomes" id="UP000789508">
    <property type="component" value="Unassembled WGS sequence"/>
</dbReference>
<name>A0A9N9IVR9_9GLOM</name>
<dbReference type="Pfam" id="PF07993">
    <property type="entry name" value="NAD_binding_4"/>
    <property type="match status" value="1"/>
</dbReference>
<feature type="non-terminal residue" evidence="4">
    <location>
        <position position="257"/>
    </location>
</feature>
<evidence type="ECO:0000313" key="5">
    <source>
        <dbReference type="Proteomes" id="UP000789508"/>
    </source>
</evidence>
<dbReference type="AlphaFoldDB" id="A0A9N9IVR9"/>
<organism evidence="4 5">
    <name type="scientific">Ambispora leptoticha</name>
    <dbReference type="NCBI Taxonomy" id="144679"/>
    <lineage>
        <taxon>Eukaryota</taxon>
        <taxon>Fungi</taxon>
        <taxon>Fungi incertae sedis</taxon>
        <taxon>Mucoromycota</taxon>
        <taxon>Glomeromycotina</taxon>
        <taxon>Glomeromycetes</taxon>
        <taxon>Archaeosporales</taxon>
        <taxon>Ambisporaceae</taxon>
        <taxon>Ambispora</taxon>
    </lineage>
</organism>
<evidence type="ECO:0000259" key="3">
    <source>
        <dbReference type="Pfam" id="PF07993"/>
    </source>
</evidence>
<feature type="domain" description="Thioester reductase (TE)" evidence="3">
    <location>
        <begin position="3"/>
        <end position="110"/>
    </location>
</feature>
<sequence length="257" mass="28749">TEHYVTLSDEIIEHGGQGISEHDNLEGSRKSLRSGYAQSKWVSEKLVLEARRRGLPATIVRPGYIVGDSRTGVTNTDDFIWRLIKGCIQLGLIPTIHNTINMCPVDYVADCVAQISLLPTSPQKGVFHITHPSNPSFRFDDLFQSLTIYGYSVQRTEYIVWRNKLMEFILQAQDNALYPLLHFVLDDLPTSTKSPELDDSNTRAAVSRTPICIDEQLMGVYLGYLVGVGFLSRPETGGRELPVVVVDAEILKRSGRN</sequence>
<dbReference type="InterPro" id="IPR036291">
    <property type="entry name" value="NAD(P)-bd_dom_sf"/>
</dbReference>
<dbReference type="InterPro" id="IPR013120">
    <property type="entry name" value="FAR_NAD-bd"/>
</dbReference>
<keyword evidence="1" id="KW-0596">Phosphopantetheine</keyword>
<gene>
    <name evidence="4" type="ORF">ALEPTO_LOCUS13260</name>
</gene>
<dbReference type="EMBL" id="CAJVPS010040108">
    <property type="protein sequence ID" value="CAG8749994.1"/>
    <property type="molecule type" value="Genomic_DNA"/>
</dbReference>
<dbReference type="Gene3D" id="3.40.50.720">
    <property type="entry name" value="NAD(P)-binding Rossmann-like Domain"/>
    <property type="match status" value="1"/>
</dbReference>
<keyword evidence="2" id="KW-0597">Phosphoprotein</keyword>
<dbReference type="OrthoDB" id="329835at2759"/>
<dbReference type="PANTHER" id="PTHR44845">
    <property type="entry name" value="CARRIER DOMAIN-CONTAINING PROTEIN"/>
    <property type="match status" value="1"/>
</dbReference>
<reference evidence="4" key="1">
    <citation type="submission" date="2021-06" db="EMBL/GenBank/DDBJ databases">
        <authorList>
            <person name="Kallberg Y."/>
            <person name="Tangrot J."/>
            <person name="Rosling A."/>
        </authorList>
    </citation>
    <scope>NUCLEOTIDE SEQUENCE</scope>
    <source>
        <strain evidence="4">FL130A</strain>
    </source>
</reference>
<proteinExistence type="predicted"/>
<protein>
    <submittedName>
        <fullName evidence="4">12961_t:CDS:1</fullName>
    </submittedName>
</protein>
<evidence type="ECO:0000256" key="2">
    <source>
        <dbReference type="ARBA" id="ARBA00022553"/>
    </source>
</evidence>
<dbReference type="SUPFAM" id="SSF51735">
    <property type="entry name" value="NAD(P)-binding Rossmann-fold domains"/>
    <property type="match status" value="1"/>
</dbReference>
<evidence type="ECO:0000313" key="4">
    <source>
        <dbReference type="EMBL" id="CAG8749994.1"/>
    </source>
</evidence>
<comment type="caution">
    <text evidence="4">The sequence shown here is derived from an EMBL/GenBank/DDBJ whole genome shotgun (WGS) entry which is preliminary data.</text>
</comment>
<keyword evidence="5" id="KW-1185">Reference proteome</keyword>
<evidence type="ECO:0000256" key="1">
    <source>
        <dbReference type="ARBA" id="ARBA00022450"/>
    </source>
</evidence>